<dbReference type="SMART" id="SM00298">
    <property type="entry name" value="CHROMO"/>
    <property type="match status" value="1"/>
</dbReference>
<dbReference type="Gene3D" id="2.40.50.40">
    <property type="match status" value="1"/>
</dbReference>
<feature type="domain" description="Chromo" evidence="3">
    <location>
        <begin position="10"/>
        <end position="61"/>
    </location>
</feature>
<dbReference type="PANTHER" id="PTHR22812">
    <property type="entry name" value="CHROMOBOX PROTEIN"/>
    <property type="match status" value="1"/>
</dbReference>
<dbReference type="InterPro" id="IPR023780">
    <property type="entry name" value="Chromo_domain"/>
</dbReference>
<dbReference type="InterPro" id="IPR023779">
    <property type="entry name" value="Chromodomain_CS"/>
</dbReference>
<proteinExistence type="predicted"/>
<keyword evidence="2" id="KW-0539">Nucleus</keyword>
<accession>A0A914YKH3</accession>
<dbReference type="GO" id="GO:0005634">
    <property type="term" value="C:nucleus"/>
    <property type="evidence" value="ECO:0007669"/>
    <property type="project" value="UniProtKB-SubCell"/>
</dbReference>
<evidence type="ECO:0000259" key="3">
    <source>
        <dbReference type="PROSITE" id="PS50013"/>
    </source>
</evidence>
<dbReference type="Proteomes" id="UP000887577">
    <property type="component" value="Unplaced"/>
</dbReference>
<protein>
    <submittedName>
        <fullName evidence="5">Chromo domain-containing protein</fullName>
    </submittedName>
</protein>
<dbReference type="Pfam" id="PF00385">
    <property type="entry name" value="Chromo"/>
    <property type="match status" value="1"/>
</dbReference>
<comment type="subcellular location">
    <subcellularLocation>
        <location evidence="1">Nucleus</location>
    </subcellularLocation>
</comment>
<sequence length="79" mass="9277">MVLVTYEKQFKVEDILAMRVHENGNVWFLIKWAGYPDDHNSWEPASHLTNSSLLVFEFMEELIHAVMDQVHGTHDHNNN</sequence>
<evidence type="ECO:0000313" key="4">
    <source>
        <dbReference type="Proteomes" id="UP000887577"/>
    </source>
</evidence>
<dbReference type="InterPro" id="IPR016197">
    <property type="entry name" value="Chromo-like_dom_sf"/>
</dbReference>
<dbReference type="WBParaSite" id="PSU_v2.g20840.t1">
    <property type="protein sequence ID" value="PSU_v2.g20840.t1"/>
    <property type="gene ID" value="PSU_v2.g20840"/>
</dbReference>
<name>A0A914YKH3_9BILA</name>
<dbReference type="InterPro" id="IPR051219">
    <property type="entry name" value="Heterochromatin_chromo-domain"/>
</dbReference>
<evidence type="ECO:0000256" key="1">
    <source>
        <dbReference type="ARBA" id="ARBA00004123"/>
    </source>
</evidence>
<dbReference type="CDD" id="cd00024">
    <property type="entry name" value="CD_CSD"/>
    <property type="match status" value="1"/>
</dbReference>
<reference evidence="5" key="1">
    <citation type="submission" date="2022-11" db="UniProtKB">
        <authorList>
            <consortium name="WormBaseParasite"/>
        </authorList>
    </citation>
    <scope>IDENTIFICATION</scope>
</reference>
<keyword evidence="4" id="KW-1185">Reference proteome</keyword>
<evidence type="ECO:0000256" key="2">
    <source>
        <dbReference type="ARBA" id="ARBA00023242"/>
    </source>
</evidence>
<dbReference type="SUPFAM" id="SSF54160">
    <property type="entry name" value="Chromo domain-like"/>
    <property type="match status" value="1"/>
</dbReference>
<dbReference type="InterPro" id="IPR000953">
    <property type="entry name" value="Chromo/chromo_shadow_dom"/>
</dbReference>
<dbReference type="AlphaFoldDB" id="A0A914YKH3"/>
<dbReference type="PROSITE" id="PS00598">
    <property type="entry name" value="CHROMO_1"/>
    <property type="match status" value="1"/>
</dbReference>
<evidence type="ECO:0000313" key="5">
    <source>
        <dbReference type="WBParaSite" id="PSU_v2.g20840.t1"/>
    </source>
</evidence>
<organism evidence="4 5">
    <name type="scientific">Panagrolaimus superbus</name>
    <dbReference type="NCBI Taxonomy" id="310955"/>
    <lineage>
        <taxon>Eukaryota</taxon>
        <taxon>Metazoa</taxon>
        <taxon>Ecdysozoa</taxon>
        <taxon>Nematoda</taxon>
        <taxon>Chromadorea</taxon>
        <taxon>Rhabditida</taxon>
        <taxon>Tylenchina</taxon>
        <taxon>Panagrolaimomorpha</taxon>
        <taxon>Panagrolaimoidea</taxon>
        <taxon>Panagrolaimidae</taxon>
        <taxon>Panagrolaimus</taxon>
    </lineage>
</organism>
<dbReference type="PROSITE" id="PS50013">
    <property type="entry name" value="CHROMO_2"/>
    <property type="match status" value="1"/>
</dbReference>